<dbReference type="CDD" id="cd06550">
    <property type="entry name" value="TM_ABC_iron-siderophores_like"/>
    <property type="match status" value="1"/>
</dbReference>
<reference evidence="11 12" key="1">
    <citation type="submission" date="2016-10" db="EMBL/GenBank/DDBJ databases">
        <authorList>
            <person name="de Groot N.N."/>
        </authorList>
    </citation>
    <scope>NUCLEOTIDE SEQUENCE [LARGE SCALE GENOMIC DNA]</scope>
    <source>
        <strain evidence="11 12">DSM 18978</strain>
    </source>
</reference>
<dbReference type="GO" id="GO:0033214">
    <property type="term" value="P:siderophore-iron import into cell"/>
    <property type="evidence" value="ECO:0007669"/>
    <property type="project" value="TreeGrafter"/>
</dbReference>
<dbReference type="OrthoDB" id="9792889at2"/>
<dbReference type="PANTHER" id="PTHR30472">
    <property type="entry name" value="FERRIC ENTEROBACTIN TRANSPORT SYSTEM PERMEASE PROTEIN"/>
    <property type="match status" value="1"/>
</dbReference>
<keyword evidence="6" id="KW-0133">Cell shape</keyword>
<protein>
    <submittedName>
        <fullName evidence="11">Iron complex transport system permease protein</fullName>
    </submittedName>
</protein>
<evidence type="ECO:0000313" key="11">
    <source>
        <dbReference type="EMBL" id="SCX80629.1"/>
    </source>
</evidence>
<evidence type="ECO:0000256" key="7">
    <source>
        <dbReference type="ARBA" id="ARBA00022984"/>
    </source>
</evidence>
<dbReference type="RefSeq" id="WP_091539056.1">
    <property type="nucleotide sequence ID" value="NZ_FMUS01000001.1"/>
</dbReference>
<dbReference type="PANTHER" id="PTHR30472:SF68">
    <property type="entry name" value="FERRICHROME TRANSPORT SYSTEM PERMEASE PROTEIN FHUB"/>
    <property type="match status" value="1"/>
</dbReference>
<comment type="similarity">
    <text evidence="2">Belongs to the binding-protein-dependent transport system permease family. FecCD subfamily.</text>
</comment>
<dbReference type="STRING" id="1120976.SAMN03080606_00266"/>
<keyword evidence="3" id="KW-0813">Transport</keyword>
<dbReference type="SUPFAM" id="SSF81345">
    <property type="entry name" value="ABC transporter involved in vitamin B12 uptake, BtuC"/>
    <property type="match status" value="1"/>
</dbReference>
<keyword evidence="5 10" id="KW-0812">Transmembrane</keyword>
<feature type="transmembrane region" description="Helical" evidence="10">
    <location>
        <begin position="130"/>
        <end position="152"/>
    </location>
</feature>
<feature type="transmembrane region" description="Helical" evidence="10">
    <location>
        <begin position="164"/>
        <end position="185"/>
    </location>
</feature>
<accession>A0A1G5ARY8</accession>
<feature type="transmembrane region" description="Helical" evidence="10">
    <location>
        <begin position="251"/>
        <end position="278"/>
    </location>
</feature>
<dbReference type="InterPro" id="IPR037294">
    <property type="entry name" value="ABC_BtuC-like"/>
</dbReference>
<evidence type="ECO:0000313" key="12">
    <source>
        <dbReference type="Proteomes" id="UP000198636"/>
    </source>
</evidence>
<dbReference type="EMBL" id="FMUS01000001">
    <property type="protein sequence ID" value="SCX80629.1"/>
    <property type="molecule type" value="Genomic_DNA"/>
</dbReference>
<evidence type="ECO:0000256" key="3">
    <source>
        <dbReference type="ARBA" id="ARBA00022448"/>
    </source>
</evidence>
<comment type="subcellular location">
    <subcellularLocation>
        <location evidence="1">Cell membrane</location>
        <topology evidence="1">Multi-pass membrane protein</topology>
    </subcellularLocation>
</comment>
<name>A0A1G5ARY8_9FIRM</name>
<evidence type="ECO:0000256" key="1">
    <source>
        <dbReference type="ARBA" id="ARBA00004651"/>
    </source>
</evidence>
<keyword evidence="7" id="KW-0573">Peptidoglycan synthesis</keyword>
<dbReference type="InterPro" id="IPR004268">
    <property type="entry name" value="MurJ"/>
</dbReference>
<dbReference type="Pfam" id="PF01032">
    <property type="entry name" value="FecCD"/>
    <property type="match status" value="1"/>
</dbReference>
<feature type="transmembrane region" description="Helical" evidence="10">
    <location>
        <begin position="80"/>
        <end position="99"/>
    </location>
</feature>
<keyword evidence="4" id="KW-1003">Cell membrane</keyword>
<gene>
    <name evidence="11" type="ORF">SAMN03080606_00266</name>
</gene>
<proteinExistence type="inferred from homology"/>
<dbReference type="Gene3D" id="1.10.3470.10">
    <property type="entry name" value="ABC transporter involved in vitamin B12 uptake, BtuC"/>
    <property type="match status" value="1"/>
</dbReference>
<feature type="transmembrane region" description="Helical" evidence="10">
    <location>
        <begin position="106"/>
        <end position="124"/>
    </location>
</feature>
<dbReference type="GO" id="GO:0008360">
    <property type="term" value="P:regulation of cell shape"/>
    <property type="evidence" value="ECO:0007669"/>
    <property type="project" value="UniProtKB-KW"/>
</dbReference>
<feature type="transmembrane region" description="Helical" evidence="10">
    <location>
        <begin position="290"/>
        <end position="312"/>
    </location>
</feature>
<keyword evidence="9 10" id="KW-0472">Membrane</keyword>
<evidence type="ECO:0000256" key="10">
    <source>
        <dbReference type="SAM" id="Phobius"/>
    </source>
</evidence>
<dbReference type="GO" id="GO:0005886">
    <property type="term" value="C:plasma membrane"/>
    <property type="evidence" value="ECO:0007669"/>
    <property type="project" value="UniProtKB-SubCell"/>
</dbReference>
<dbReference type="FunFam" id="1.10.3470.10:FF:000001">
    <property type="entry name" value="Vitamin B12 ABC transporter permease BtuC"/>
    <property type="match status" value="1"/>
</dbReference>
<organism evidence="11 12">
    <name type="scientific">Alkaliphilus peptidifermentans DSM 18978</name>
    <dbReference type="NCBI Taxonomy" id="1120976"/>
    <lineage>
        <taxon>Bacteria</taxon>
        <taxon>Bacillati</taxon>
        <taxon>Bacillota</taxon>
        <taxon>Clostridia</taxon>
        <taxon>Peptostreptococcales</taxon>
        <taxon>Natronincolaceae</taxon>
        <taxon>Alkaliphilus</taxon>
    </lineage>
</organism>
<feature type="transmembrane region" description="Helical" evidence="10">
    <location>
        <begin position="25"/>
        <end position="43"/>
    </location>
</feature>
<dbReference type="GO" id="GO:0009252">
    <property type="term" value="P:peptidoglycan biosynthetic process"/>
    <property type="evidence" value="ECO:0007669"/>
    <property type="project" value="UniProtKB-KW"/>
</dbReference>
<feature type="transmembrane region" description="Helical" evidence="10">
    <location>
        <begin position="319"/>
        <end position="339"/>
    </location>
</feature>
<evidence type="ECO:0000256" key="9">
    <source>
        <dbReference type="ARBA" id="ARBA00023136"/>
    </source>
</evidence>
<evidence type="ECO:0000256" key="4">
    <source>
        <dbReference type="ARBA" id="ARBA00022475"/>
    </source>
</evidence>
<keyword evidence="12" id="KW-1185">Reference proteome</keyword>
<dbReference type="InterPro" id="IPR000522">
    <property type="entry name" value="ABC_transptr_permease_BtuC"/>
</dbReference>
<evidence type="ECO:0000256" key="8">
    <source>
        <dbReference type="ARBA" id="ARBA00022989"/>
    </source>
</evidence>
<feature type="transmembrane region" description="Helical" evidence="10">
    <location>
        <begin position="205"/>
        <end position="225"/>
    </location>
</feature>
<evidence type="ECO:0000256" key="6">
    <source>
        <dbReference type="ARBA" id="ARBA00022960"/>
    </source>
</evidence>
<dbReference type="GO" id="GO:0022857">
    <property type="term" value="F:transmembrane transporter activity"/>
    <property type="evidence" value="ECO:0007669"/>
    <property type="project" value="InterPro"/>
</dbReference>
<sequence>METAKKLNVWSLKNSKFSLILNRKLAILFFLAFLCLGSLLFSISKGALDITVGEVYRAIFIERNTVNHQIIWNVRLPRTLVAGLVGICLSLSGAILQGVMRNPLAAPNIIGVSSGAGLMAYIIMILFPSYYYLVPIGAFVGALLATLLIYLLAWKDGIQPTRMILAGVAVSSFLSAWINSLMIFFPDRVVGVIGFMVGGLSTRTWPHFNVLWPYASLGIAITFLFSKKLNILTLGDEAANNLGIHVERTRLILIALASLLAGSAVSVVGLLGFVGLIVPHTARLLIGSDYRYLFPATAILGATTVIFCDTIARVILSPIEIPVGIIMSLLGAPFFLYLLRERRRGIL</sequence>
<dbReference type="PRINTS" id="PR01806">
    <property type="entry name" value="VIRFACTRMVIN"/>
</dbReference>
<dbReference type="AlphaFoldDB" id="A0A1G5ARY8"/>
<evidence type="ECO:0000256" key="2">
    <source>
        <dbReference type="ARBA" id="ARBA00007935"/>
    </source>
</evidence>
<keyword evidence="8 10" id="KW-1133">Transmembrane helix</keyword>
<dbReference type="Proteomes" id="UP000198636">
    <property type="component" value="Unassembled WGS sequence"/>
</dbReference>
<evidence type="ECO:0000256" key="5">
    <source>
        <dbReference type="ARBA" id="ARBA00022692"/>
    </source>
</evidence>